<reference evidence="1" key="1">
    <citation type="submission" date="2020-01" db="EMBL/GenBank/DDBJ databases">
        <title>Genome Sequencing of Three Apophysomyces-Like Fungal Strains Confirms a Novel Fungal Genus in the Mucoromycota with divergent Burkholderia-like Endosymbiotic Bacteria.</title>
        <authorList>
            <person name="Stajich J.E."/>
            <person name="Macias A.M."/>
            <person name="Carter-House D."/>
            <person name="Lovett B."/>
            <person name="Kasson L.R."/>
            <person name="Berry K."/>
            <person name="Grigoriev I."/>
            <person name="Chang Y."/>
            <person name="Spatafora J."/>
            <person name="Kasson M.T."/>
        </authorList>
    </citation>
    <scope>NUCLEOTIDE SEQUENCE</scope>
    <source>
        <strain evidence="1">NRRL A-21654</strain>
    </source>
</reference>
<evidence type="ECO:0000313" key="1">
    <source>
        <dbReference type="EMBL" id="KAF7728042.1"/>
    </source>
</evidence>
<sequence length="136" mass="15170">MAWTARCPKSHEDYTAPEIQGLSKFFQIFPALEWQFANFYEWARPRNLSLNKAKELYKKGLATLKTNDAVPEDIQRFAGQLYNAGAEIERRNTLATPSISIVNSEDGAVAVGNNICQSVSSSCSSGKYLVQEITFV</sequence>
<dbReference type="Proteomes" id="UP000605846">
    <property type="component" value="Unassembled WGS sequence"/>
</dbReference>
<keyword evidence="2" id="KW-1185">Reference proteome</keyword>
<accession>A0A8H7EQA2</accession>
<dbReference type="EMBL" id="JABAYA010000044">
    <property type="protein sequence ID" value="KAF7728042.1"/>
    <property type="molecule type" value="Genomic_DNA"/>
</dbReference>
<dbReference type="AlphaFoldDB" id="A0A8H7EQA2"/>
<organism evidence="1 2">
    <name type="scientific">Apophysomyces ossiformis</name>
    <dbReference type="NCBI Taxonomy" id="679940"/>
    <lineage>
        <taxon>Eukaryota</taxon>
        <taxon>Fungi</taxon>
        <taxon>Fungi incertae sedis</taxon>
        <taxon>Mucoromycota</taxon>
        <taxon>Mucoromycotina</taxon>
        <taxon>Mucoromycetes</taxon>
        <taxon>Mucorales</taxon>
        <taxon>Mucorineae</taxon>
        <taxon>Mucoraceae</taxon>
        <taxon>Apophysomyces</taxon>
    </lineage>
</organism>
<evidence type="ECO:0000313" key="2">
    <source>
        <dbReference type="Proteomes" id="UP000605846"/>
    </source>
</evidence>
<gene>
    <name evidence="1" type="ORF">EC973_006678</name>
</gene>
<protein>
    <submittedName>
        <fullName evidence="1">Uncharacterized protein</fullName>
    </submittedName>
</protein>
<proteinExistence type="predicted"/>
<comment type="caution">
    <text evidence="1">The sequence shown here is derived from an EMBL/GenBank/DDBJ whole genome shotgun (WGS) entry which is preliminary data.</text>
</comment>
<name>A0A8H7EQA2_9FUNG</name>